<dbReference type="GO" id="GO:0015344">
    <property type="term" value="F:siderophore uptake transmembrane transporter activity"/>
    <property type="evidence" value="ECO:0007669"/>
    <property type="project" value="TreeGrafter"/>
</dbReference>
<organism evidence="4 5">
    <name type="scientific">Leptospira weilii str. UI 13098</name>
    <dbReference type="NCBI Taxonomy" id="1088542"/>
    <lineage>
        <taxon>Bacteria</taxon>
        <taxon>Pseudomonadati</taxon>
        <taxon>Spirochaetota</taxon>
        <taxon>Spirochaetia</taxon>
        <taxon>Leptospirales</taxon>
        <taxon>Leptospiraceae</taxon>
        <taxon>Leptospira</taxon>
    </lineage>
</organism>
<evidence type="ECO:0000256" key="1">
    <source>
        <dbReference type="ARBA" id="ARBA00022729"/>
    </source>
</evidence>
<keyword evidence="2" id="KW-0812">Transmembrane</keyword>
<dbReference type="InterPro" id="IPR012910">
    <property type="entry name" value="Plug_dom"/>
</dbReference>
<reference evidence="4 5" key="1">
    <citation type="submission" date="2013-01" db="EMBL/GenBank/DDBJ databases">
        <authorList>
            <person name="Harkins D.M."/>
            <person name="Durkin A.S."/>
            <person name="Brinkac L.M."/>
            <person name="Haft D.H."/>
            <person name="Selengut J.D."/>
            <person name="Sanka R."/>
            <person name="DePew J."/>
            <person name="Purushe J."/>
            <person name="Chanthongthip A."/>
            <person name="Lattana O."/>
            <person name="Phetsouvanh R."/>
            <person name="Newton P.N."/>
            <person name="Vinetz J.M."/>
            <person name="Sutton G.G."/>
            <person name="Nierman W.C."/>
            <person name="Fouts D.E."/>
        </authorList>
    </citation>
    <scope>NUCLEOTIDE SEQUENCE [LARGE SCALE GENOMIC DNA]</scope>
    <source>
        <strain evidence="4 5">UI 13098</strain>
    </source>
</reference>
<keyword evidence="2" id="KW-1133">Transmembrane helix</keyword>
<dbReference type="SUPFAM" id="SSF56935">
    <property type="entry name" value="Porins"/>
    <property type="match status" value="1"/>
</dbReference>
<evidence type="ECO:0000313" key="4">
    <source>
        <dbReference type="EMBL" id="EMN87830.1"/>
    </source>
</evidence>
<feature type="transmembrane region" description="Helical" evidence="2">
    <location>
        <begin position="92"/>
        <end position="112"/>
    </location>
</feature>
<accession>M6Q3T1</accession>
<evidence type="ECO:0000256" key="2">
    <source>
        <dbReference type="SAM" id="Phobius"/>
    </source>
</evidence>
<gene>
    <name evidence="4" type="ORF">LEP1GSC108_1115</name>
</gene>
<dbReference type="Pfam" id="PF07715">
    <property type="entry name" value="Plug"/>
    <property type="match status" value="1"/>
</dbReference>
<protein>
    <submittedName>
        <fullName evidence="4">TonB-dependent receptor</fullName>
    </submittedName>
</protein>
<name>M6Q3T1_9LEPT</name>
<feature type="transmembrane region" description="Helical" evidence="2">
    <location>
        <begin position="62"/>
        <end position="80"/>
    </location>
</feature>
<sequence>MYVQVLEDRSFVLSFFRSFVLSFFRSFVLSFFRSFVLSFFRSFVLSFFRSFVLSFFRSFVLSFFRSFVLSFFRSFVLSFFRSYRTKFQINKLSFFYVLLFYVLCTFSLDIYAQNKTKEKEEGGIEVVGERDRPDFVRLKPEEINKMPGTFGDSLKAVFNIPGIAPIFQNYTNAGFQSAMATGLNPTAPNNKSPDISNSQRGFLVMRGAGTRANQFYYDGLPLIYPFHADGITSVLNNNAIRSLEIYSGTYSARYGFATGGVIAVEGFKKKNDSVVLNLNTFLVDGYVFKNISKNLNVNVSGRKYYPNYVLGRIPDLVPNQTFVSDYSDYQFRINWDIDNQNSITLSSFGTKDYRHPFAANKQYKPKYDSMESINDALIVDRNFRTDGVQYVWKPFEAVSNTMNISRSYFEERTQNSTYLLNTSQGALAALAQGLQKANTLGNNFSEDLRYFEDVMELNLFKKILKLRAGGQYRETVSSFQGKIIYINENPEFLKITNFILSNPNTSATLQGDRMVHRQIGYFSEMKFDYMGNVVSLGVRRDYHDLSDEWKTSPRLMFAKELDSTRTTFFGGTGKFFQAPTDVSYISKRMGNPSLKMEESQHSNFGIEQKFLSSYSVKLEGYKNTFDNLVVRDNFIYNSSAANINNLISGVNNQNTEFVSQRNLNYSNSMSGWSKGFELMIKKEIPEDSGFFGWISYTNSLTKRNRNQPVLNDTELQIHNELAKNHRTLYQDISKDYYTNVYDNGSIEVLKKNSKEEYYDLDRTHMLSIVGGWKYKDTWQIGTRIIHLTNYAYTPIVGSELTPVNSVNLYTPVYSRDLRSARLPSYNQIDIRFDRFITTSWAKLDLYLEIINLTGNRIAVSNTLYNTLAPYLPGRNPATGYINQNGLDVGKTKIPMFNFGIEMRF</sequence>
<evidence type="ECO:0000259" key="3">
    <source>
        <dbReference type="Pfam" id="PF07715"/>
    </source>
</evidence>
<keyword evidence="5" id="KW-1185">Reference proteome</keyword>
<comment type="caution">
    <text evidence="4">The sequence shown here is derived from an EMBL/GenBank/DDBJ whole genome shotgun (WGS) entry which is preliminary data.</text>
</comment>
<keyword evidence="2" id="KW-0472">Membrane</keyword>
<dbReference type="GO" id="GO:0044718">
    <property type="term" value="P:siderophore transmembrane transport"/>
    <property type="evidence" value="ECO:0007669"/>
    <property type="project" value="TreeGrafter"/>
</dbReference>
<evidence type="ECO:0000313" key="5">
    <source>
        <dbReference type="Proteomes" id="UP000012118"/>
    </source>
</evidence>
<dbReference type="Gene3D" id="2.170.130.10">
    <property type="entry name" value="TonB-dependent receptor, plug domain"/>
    <property type="match status" value="1"/>
</dbReference>
<keyword evidence="1" id="KW-0732">Signal</keyword>
<dbReference type="EMBL" id="AHNU02000088">
    <property type="protein sequence ID" value="EMN87830.1"/>
    <property type="molecule type" value="Genomic_DNA"/>
</dbReference>
<keyword evidence="4" id="KW-0675">Receptor</keyword>
<feature type="domain" description="TonB-dependent receptor plug" evidence="3">
    <location>
        <begin position="197"/>
        <end position="261"/>
    </location>
</feature>
<dbReference type="GO" id="GO:0009279">
    <property type="term" value="C:cell outer membrane"/>
    <property type="evidence" value="ECO:0007669"/>
    <property type="project" value="TreeGrafter"/>
</dbReference>
<dbReference type="PANTHER" id="PTHR30069">
    <property type="entry name" value="TONB-DEPENDENT OUTER MEMBRANE RECEPTOR"/>
    <property type="match status" value="1"/>
</dbReference>
<dbReference type="InterPro" id="IPR037066">
    <property type="entry name" value="Plug_dom_sf"/>
</dbReference>
<dbReference type="InterPro" id="IPR039426">
    <property type="entry name" value="TonB-dep_rcpt-like"/>
</dbReference>
<dbReference type="PANTHER" id="PTHR30069:SF29">
    <property type="entry name" value="HEMOGLOBIN AND HEMOGLOBIN-HAPTOGLOBIN-BINDING PROTEIN 1-RELATED"/>
    <property type="match status" value="1"/>
</dbReference>
<feature type="transmembrane region" description="Helical" evidence="2">
    <location>
        <begin position="12"/>
        <end position="32"/>
    </location>
</feature>
<dbReference type="Proteomes" id="UP000012118">
    <property type="component" value="Unassembled WGS sequence"/>
</dbReference>
<proteinExistence type="predicted"/>
<dbReference type="AlphaFoldDB" id="M6Q3T1"/>